<dbReference type="Pfam" id="PF01585">
    <property type="entry name" value="G-patch"/>
    <property type="match status" value="1"/>
</dbReference>
<dbReference type="PROSITE" id="PS50174">
    <property type="entry name" value="G_PATCH"/>
    <property type="match status" value="1"/>
</dbReference>
<gene>
    <name evidence="3" type="ORF">CHC_T00010054001</name>
</gene>
<sequence length="238" mass="26526">MRVYSHPASTHPAILSETGRNRDLQRLDRDQRRLRGSFGRPSTPLPVPSSDSIDLTAFSFLPFSPAFHGPKPCFKMGAVGGIGAKLLSKMGWEEGTGLGARRDGRVEPLGAGKRVEKLGIGAERRPFLDAWWERTLEDAYGKPAADKEVDLLDACEGRRCRPHGSAKLARLERHDKQAGADEGLEDGAKEEKVRKKKERRRLREEAKLKIASGGVRKSRKGKKLKKEKKKSKKSDSHR</sequence>
<dbReference type="RefSeq" id="XP_005712620.1">
    <property type="nucleotide sequence ID" value="XM_005712563.1"/>
</dbReference>
<dbReference type="SMART" id="SM00443">
    <property type="entry name" value="G_patch"/>
    <property type="match status" value="1"/>
</dbReference>
<feature type="region of interest" description="Disordered" evidence="1">
    <location>
        <begin position="168"/>
        <end position="238"/>
    </location>
</feature>
<dbReference type="Gramene" id="CDF32819">
    <property type="protein sequence ID" value="CDF32819"/>
    <property type="gene ID" value="CHC_T00010054001"/>
</dbReference>
<dbReference type="InterPro" id="IPR000467">
    <property type="entry name" value="G_patch_dom"/>
</dbReference>
<evidence type="ECO:0000313" key="3">
    <source>
        <dbReference type="EMBL" id="CDF32819.1"/>
    </source>
</evidence>
<feature type="domain" description="G-patch" evidence="2">
    <location>
        <begin position="79"/>
        <end position="125"/>
    </location>
</feature>
<dbReference type="OrthoDB" id="29523at2759"/>
<reference evidence="4" key="1">
    <citation type="journal article" date="2013" name="Proc. Natl. Acad. Sci. U.S.A.">
        <title>Genome structure and metabolic features in the red seaweed Chondrus crispus shed light on evolution of the Archaeplastida.</title>
        <authorList>
            <person name="Collen J."/>
            <person name="Porcel B."/>
            <person name="Carre W."/>
            <person name="Ball S.G."/>
            <person name="Chaparro C."/>
            <person name="Tonon T."/>
            <person name="Barbeyron T."/>
            <person name="Michel G."/>
            <person name="Noel B."/>
            <person name="Valentin K."/>
            <person name="Elias M."/>
            <person name="Artiguenave F."/>
            <person name="Arun A."/>
            <person name="Aury J.M."/>
            <person name="Barbosa-Neto J.F."/>
            <person name="Bothwell J.H."/>
            <person name="Bouget F.Y."/>
            <person name="Brillet L."/>
            <person name="Cabello-Hurtado F."/>
            <person name="Capella-Gutierrez S."/>
            <person name="Charrier B."/>
            <person name="Cladiere L."/>
            <person name="Cock J.M."/>
            <person name="Coelho S.M."/>
            <person name="Colleoni C."/>
            <person name="Czjzek M."/>
            <person name="Da Silva C."/>
            <person name="Delage L."/>
            <person name="Denoeud F."/>
            <person name="Deschamps P."/>
            <person name="Dittami S.M."/>
            <person name="Gabaldon T."/>
            <person name="Gachon C.M."/>
            <person name="Groisillier A."/>
            <person name="Herve C."/>
            <person name="Jabbari K."/>
            <person name="Katinka M."/>
            <person name="Kloareg B."/>
            <person name="Kowalczyk N."/>
            <person name="Labadie K."/>
            <person name="Leblanc C."/>
            <person name="Lopez P.J."/>
            <person name="McLachlan D.H."/>
            <person name="Meslet-Cladiere L."/>
            <person name="Moustafa A."/>
            <person name="Nehr Z."/>
            <person name="Nyvall Collen P."/>
            <person name="Panaud O."/>
            <person name="Partensky F."/>
            <person name="Poulain J."/>
            <person name="Rensing S.A."/>
            <person name="Rousvoal S."/>
            <person name="Samson G."/>
            <person name="Symeonidi A."/>
            <person name="Weissenbach J."/>
            <person name="Zambounis A."/>
            <person name="Wincker P."/>
            <person name="Boyen C."/>
        </authorList>
    </citation>
    <scope>NUCLEOTIDE SEQUENCE [LARGE SCALE GENOMIC DNA]</scope>
    <source>
        <strain evidence="4">cv. Stackhouse</strain>
    </source>
</reference>
<dbReference type="Proteomes" id="UP000012073">
    <property type="component" value="Unassembled WGS sequence"/>
</dbReference>
<evidence type="ECO:0000313" key="4">
    <source>
        <dbReference type="Proteomes" id="UP000012073"/>
    </source>
</evidence>
<dbReference type="KEGG" id="ccp:CHC_T00010054001"/>
<feature type="region of interest" description="Disordered" evidence="1">
    <location>
        <begin position="1"/>
        <end position="21"/>
    </location>
</feature>
<evidence type="ECO:0000259" key="2">
    <source>
        <dbReference type="PROSITE" id="PS50174"/>
    </source>
</evidence>
<organism evidence="3 4">
    <name type="scientific">Chondrus crispus</name>
    <name type="common">Carrageen Irish moss</name>
    <name type="synonym">Polymorpha crispa</name>
    <dbReference type="NCBI Taxonomy" id="2769"/>
    <lineage>
        <taxon>Eukaryota</taxon>
        <taxon>Rhodophyta</taxon>
        <taxon>Florideophyceae</taxon>
        <taxon>Rhodymeniophycidae</taxon>
        <taxon>Gigartinales</taxon>
        <taxon>Gigartinaceae</taxon>
        <taxon>Chondrus</taxon>
    </lineage>
</organism>
<dbReference type="GO" id="GO:0003676">
    <property type="term" value="F:nucleic acid binding"/>
    <property type="evidence" value="ECO:0007669"/>
    <property type="project" value="InterPro"/>
</dbReference>
<evidence type="ECO:0000256" key="1">
    <source>
        <dbReference type="SAM" id="MobiDB-lite"/>
    </source>
</evidence>
<feature type="compositionally biased region" description="Basic residues" evidence="1">
    <location>
        <begin position="216"/>
        <end position="232"/>
    </location>
</feature>
<accession>R7Q482</accession>
<dbReference type="GeneID" id="17320337"/>
<dbReference type="AlphaFoldDB" id="R7Q482"/>
<name>R7Q482_CHOCR</name>
<dbReference type="EMBL" id="HG001592">
    <property type="protein sequence ID" value="CDF32819.1"/>
    <property type="molecule type" value="Genomic_DNA"/>
</dbReference>
<protein>
    <submittedName>
        <fullName evidence="3">G-patch domain-containing protein</fullName>
    </submittedName>
</protein>
<feature type="compositionally biased region" description="Basic and acidic residues" evidence="1">
    <location>
        <begin position="169"/>
        <end position="179"/>
    </location>
</feature>
<proteinExistence type="predicted"/>
<keyword evidence="4" id="KW-1185">Reference proteome</keyword>
<dbReference type="STRING" id="2769.R7Q482"/>